<gene>
    <name evidence="2" type="ORF">Ga0058931_0034</name>
    <name evidence="3" type="ORF">HLUCCA05_14710</name>
</gene>
<name>A0A0P7YL19_9RHOB</name>
<dbReference type="RefSeq" id="WP_072244185.1">
    <property type="nucleotide sequence ID" value="NZ_FBYC01000001.1"/>
</dbReference>
<dbReference type="EMBL" id="FBYC01000001">
    <property type="protein sequence ID" value="CUX79356.1"/>
    <property type="molecule type" value="Genomic_DNA"/>
</dbReference>
<dbReference type="AlphaFoldDB" id="A0A0P7YL19"/>
<reference evidence="3 4" key="1">
    <citation type="submission" date="2015-09" db="EMBL/GenBank/DDBJ databases">
        <title>Identification and resolution of microdiversity through metagenomic sequencing of parallel consortia.</title>
        <authorList>
            <person name="Nelson W.C."/>
            <person name="Romine M.F."/>
            <person name="Lindemann S.R."/>
        </authorList>
    </citation>
    <scope>NUCLEOTIDE SEQUENCE [LARGE SCALE GENOMIC DNA]</scope>
    <source>
        <strain evidence="3">HL-91</strain>
    </source>
</reference>
<keyword evidence="3" id="KW-0808">Transferase</keyword>
<dbReference type="PRINTS" id="PR00111">
    <property type="entry name" value="ABHYDROLASE"/>
</dbReference>
<keyword evidence="3" id="KW-0378">Hydrolase</keyword>
<dbReference type="InterPro" id="IPR050266">
    <property type="entry name" value="AB_hydrolase_sf"/>
</dbReference>
<dbReference type="GO" id="GO:0016746">
    <property type="term" value="F:acyltransferase activity"/>
    <property type="evidence" value="ECO:0007669"/>
    <property type="project" value="UniProtKB-KW"/>
</dbReference>
<dbReference type="Proteomes" id="UP000182045">
    <property type="component" value="Unassembled WGS sequence"/>
</dbReference>
<dbReference type="PATRIC" id="fig|1666912.4.peg.2079"/>
<dbReference type="InterPro" id="IPR000073">
    <property type="entry name" value="AB_hydrolase_1"/>
</dbReference>
<organism evidence="3 4">
    <name type="scientific">Roseibaca calidilacus</name>
    <dbReference type="NCBI Taxonomy" id="1666912"/>
    <lineage>
        <taxon>Bacteria</taxon>
        <taxon>Pseudomonadati</taxon>
        <taxon>Pseudomonadota</taxon>
        <taxon>Alphaproteobacteria</taxon>
        <taxon>Rhodobacterales</taxon>
        <taxon>Paracoccaceae</taxon>
        <taxon>Roseinatronobacter</taxon>
    </lineage>
</organism>
<protein>
    <submittedName>
        <fullName evidence="2">Pimeloyl-ACP methyl ester carboxylesterase</fullName>
    </submittedName>
    <submittedName>
        <fullName evidence="3">Putative hydrolases or acyltransferases (Alpha/beta hydrolase superfamily)</fullName>
    </submittedName>
</protein>
<evidence type="ECO:0000313" key="5">
    <source>
        <dbReference type="Proteomes" id="UP000182045"/>
    </source>
</evidence>
<dbReference type="PANTHER" id="PTHR43798">
    <property type="entry name" value="MONOACYLGLYCEROL LIPASE"/>
    <property type="match status" value="1"/>
</dbReference>
<keyword evidence="5" id="KW-1185">Reference proteome</keyword>
<dbReference type="EMBL" id="LJSG01000023">
    <property type="protein sequence ID" value="KPP88964.1"/>
    <property type="molecule type" value="Genomic_DNA"/>
</dbReference>
<proteinExistence type="predicted"/>
<evidence type="ECO:0000313" key="3">
    <source>
        <dbReference type="EMBL" id="KPP88964.1"/>
    </source>
</evidence>
<dbReference type="InterPro" id="IPR029058">
    <property type="entry name" value="AB_hydrolase_fold"/>
</dbReference>
<evidence type="ECO:0000313" key="2">
    <source>
        <dbReference type="EMBL" id="CUX79356.1"/>
    </source>
</evidence>
<dbReference type="SUPFAM" id="SSF53474">
    <property type="entry name" value="alpha/beta-Hydrolases"/>
    <property type="match status" value="1"/>
</dbReference>
<comment type="caution">
    <text evidence="3">The sequence shown here is derived from an EMBL/GenBank/DDBJ whole genome shotgun (WGS) entry which is preliminary data.</text>
</comment>
<dbReference type="Pfam" id="PF00561">
    <property type="entry name" value="Abhydrolase_1"/>
    <property type="match status" value="1"/>
</dbReference>
<accession>A0A0P7YL19</accession>
<evidence type="ECO:0000313" key="4">
    <source>
        <dbReference type="Proteomes" id="UP000050413"/>
    </source>
</evidence>
<dbReference type="Gene3D" id="3.40.50.1820">
    <property type="entry name" value="alpha/beta hydrolase"/>
    <property type="match status" value="1"/>
</dbReference>
<keyword evidence="3" id="KW-0012">Acyltransferase</keyword>
<dbReference type="GO" id="GO:0016787">
    <property type="term" value="F:hydrolase activity"/>
    <property type="evidence" value="ECO:0007669"/>
    <property type="project" value="UniProtKB-KW"/>
</dbReference>
<feature type="domain" description="AB hydrolase-1" evidence="1">
    <location>
        <begin position="12"/>
        <end position="237"/>
    </location>
</feature>
<dbReference type="OrthoDB" id="9804723at2"/>
<dbReference type="STRING" id="1666912.Ga0058931_0034"/>
<sequence>MDLPYLRAGAGKPLVLVHGYLGGSAQWAAQIAAFSASHDVIAPDLPGFGRAASLPGPRSIADFSAAVMGCLDRLGLDRFTLLGHSMGGMIVQDIAARHPQRIKALVLYGTGPLGLMPDRFEPIETSLARLDADGVHATADRISATWFRTGPTGQGYTATRDIARMARPDAARNALTAMRDWDGRAQLQGFALPCRIIWGDLDRSYRWPQVNALWSGIRGAELAVIPGASHAAHMEKPALFNSLVQDFLHDH</sequence>
<evidence type="ECO:0000259" key="1">
    <source>
        <dbReference type="Pfam" id="PF00561"/>
    </source>
</evidence>
<reference evidence="2 5" key="2">
    <citation type="submission" date="2016-01" db="EMBL/GenBank/DDBJ databases">
        <authorList>
            <person name="Varghese N."/>
        </authorList>
    </citation>
    <scope>NUCLEOTIDE SEQUENCE [LARGE SCALE GENOMIC DNA]</scope>
    <source>
        <strain evidence="2 5">HL-91</strain>
    </source>
</reference>
<dbReference type="Proteomes" id="UP000050413">
    <property type="component" value="Unassembled WGS sequence"/>
</dbReference>